<dbReference type="RefSeq" id="XP_001610000.1">
    <property type="nucleotide sequence ID" value="XM_001609950.1"/>
</dbReference>
<dbReference type="Proteomes" id="UP000002173">
    <property type="component" value="Unassembled WGS sequence"/>
</dbReference>
<feature type="domain" description="5'-3' DNA helicase ZGRF1-like N-terminal" evidence="2">
    <location>
        <begin position="4"/>
        <end position="86"/>
    </location>
</feature>
<name>A7AU21_BABBO</name>
<dbReference type="InterPro" id="IPR018838">
    <property type="entry name" value="ZGRF1-like_N"/>
</dbReference>
<reference evidence="3 4" key="1">
    <citation type="journal article" date="2007" name="PLoS Pathog.">
        <title>Genome sequence of Babesia bovis and comparative analysis of apicomplexan hemoprotozoa.</title>
        <authorList>
            <person name="Brayton K.A."/>
            <person name="Lau A.O.T."/>
            <person name="Herndon D.R."/>
            <person name="Hannick L."/>
            <person name="Kappmeyer L.S."/>
            <person name="Berens S.J."/>
            <person name="Bidwell S.L."/>
            <person name="Brown W.C."/>
            <person name="Crabtree J."/>
            <person name="Fadrosh D."/>
            <person name="Feldblum T."/>
            <person name="Forberger H.A."/>
            <person name="Haas B.J."/>
            <person name="Howell J.M."/>
            <person name="Khouri H."/>
            <person name="Koo H."/>
            <person name="Mann D.J."/>
            <person name="Norimine J."/>
            <person name="Paulsen I.T."/>
            <person name="Radune D."/>
            <person name="Ren Q."/>
            <person name="Smith R.K. Jr."/>
            <person name="Suarez C.E."/>
            <person name="White O."/>
            <person name="Wortman J.R."/>
            <person name="Knowles D.P. Jr."/>
            <person name="McElwain T.F."/>
            <person name="Nene V.M."/>
        </authorList>
    </citation>
    <scope>NUCLEOTIDE SEQUENCE [LARGE SCALE GENOMIC DNA]</scope>
    <source>
        <strain evidence="3">T2Bo</strain>
    </source>
</reference>
<sequence>MVEQEYDCLYAKNNDRKHKTWRDGVLSVQGTHKLSKVSLYEVDSPNMLIGSPIDVFELFNIDCSCLTGHTITSPKYIIKVIEVNNTVRKGELRCPVSGGAGSNVPLLTTCTHTSGRSVSQHDHKISDVPHHMTYTPGEPDGAVSQGLRKSFTLPSIGNDPLQSNFERKPLAFNEERKSLGIRLKRHTEHQPWSTGMGPGIDLKSTKPVLPLGLSRAGLYSIRRRVSPNAAEPPVEEAVLPTQKDTSRAESPDVTQFNELSPTQEPIDNQALIETADQPSQISVNPSTLDNTLVNFLNSQQEREKPTLNEDVPLVDSNILDCIASALQHFGE</sequence>
<feature type="region of interest" description="Disordered" evidence="1">
    <location>
        <begin position="227"/>
        <end position="253"/>
    </location>
</feature>
<dbReference type="KEGG" id="bbo:BBOV_II004770"/>
<dbReference type="EMBL" id="AAXT01000003">
    <property type="protein sequence ID" value="EDO06432.1"/>
    <property type="molecule type" value="Genomic_DNA"/>
</dbReference>
<dbReference type="InParanoid" id="A7AU21"/>
<evidence type="ECO:0000313" key="3">
    <source>
        <dbReference type="EMBL" id="EDO06432.1"/>
    </source>
</evidence>
<dbReference type="AlphaFoldDB" id="A7AU21"/>
<evidence type="ECO:0000259" key="2">
    <source>
        <dbReference type="Pfam" id="PF10382"/>
    </source>
</evidence>
<evidence type="ECO:0000256" key="1">
    <source>
        <dbReference type="SAM" id="MobiDB-lite"/>
    </source>
</evidence>
<organism evidence="3 4">
    <name type="scientific">Babesia bovis</name>
    <dbReference type="NCBI Taxonomy" id="5865"/>
    <lineage>
        <taxon>Eukaryota</taxon>
        <taxon>Sar</taxon>
        <taxon>Alveolata</taxon>
        <taxon>Apicomplexa</taxon>
        <taxon>Aconoidasida</taxon>
        <taxon>Piroplasmida</taxon>
        <taxon>Babesiidae</taxon>
        <taxon>Babesia</taxon>
    </lineage>
</organism>
<protein>
    <recommendedName>
        <fullName evidence="2">5'-3' DNA helicase ZGRF1-like N-terminal domain-containing protein</fullName>
    </recommendedName>
</protein>
<evidence type="ECO:0000313" key="4">
    <source>
        <dbReference type="Proteomes" id="UP000002173"/>
    </source>
</evidence>
<dbReference type="GeneID" id="5478229"/>
<keyword evidence="4" id="KW-1185">Reference proteome</keyword>
<proteinExistence type="predicted"/>
<reference evidence="4" key="2">
    <citation type="journal article" date="2020" name="Data Brief">
        <title>Transcriptome dataset of Babesia bovis life stages within vertebrate and invertebrate hosts.</title>
        <authorList>
            <person name="Ueti M.W."/>
            <person name="Johnson W.C."/>
            <person name="Kappmeyer L.S."/>
            <person name="Herndon D.R."/>
            <person name="Mousel M.R."/>
            <person name="Reif K.E."/>
            <person name="Taus N.S."/>
            <person name="Ifeonu O.O."/>
            <person name="Silva J.C."/>
            <person name="Suarez C.E."/>
            <person name="Brayton K.A."/>
        </authorList>
    </citation>
    <scope>NUCLEOTIDE SEQUENCE [LARGE SCALE GENOMIC DNA]</scope>
</reference>
<dbReference type="Pfam" id="PF10382">
    <property type="entry name" value="ZGRF1-like_N"/>
    <property type="match status" value="1"/>
</dbReference>
<accession>A7AU21</accession>
<dbReference type="VEuPathDB" id="PiroplasmaDB:BBOV_II004770"/>
<reference evidence="4" key="3">
    <citation type="journal article" date="2021" name="Int. J. Parasitol.">
        <title>Comparative analysis of gene expression between Babesia bovis blood stages and kinetes allowed by improved genome annotation.</title>
        <authorList>
            <person name="Ueti M.W."/>
            <person name="Johnson W.C."/>
            <person name="Kappmeyer L.S."/>
            <person name="Herndon D.R."/>
            <person name="Mousel M.R."/>
            <person name="Reif K.E."/>
            <person name="Taus N.S."/>
            <person name="Ifeonu O.O."/>
            <person name="Silva J.C."/>
            <person name="Suarez C.E."/>
            <person name="Brayton K.A."/>
        </authorList>
    </citation>
    <scope>NUCLEOTIDE SEQUENCE [LARGE SCALE GENOMIC DNA]</scope>
</reference>
<comment type="caution">
    <text evidence="3">The sequence shown here is derived from an EMBL/GenBank/DDBJ whole genome shotgun (WGS) entry which is preliminary data.</text>
</comment>
<gene>
    <name evidence="3" type="ORF">BBOV_II004770</name>
</gene>